<sequence length="413" mass="44903">MATQERLWIDPAEVERYVLELAQHGGDGTGVRRLVYSPEWVAAQDLVARWCEEAGMEVRRDAVGNVWGRLEGTEGGPSIATGSHIDSQNPGGRYDGALGVIAGILAVRAVRERYGRPRRTIEVVSLCEEESSRFPSAAFWGSRAITGRSTPEDAENMRGYGGETMAEAMRAVGLDPARIPEARRNDIETWIELHVEQGPILEQAGLPVAIVNGLPSIRHYVVRVDGRSDHAGAMPMDLRRDPMAGAAEMISGVIGTALQMGRPAVTTVGRMLVEPNFPAIVPERVTFTIDARHADPAQRDRLYAAHEALLREVAERRGLNVSWEITADLPPCPADPDLVRLLEEVAAEQGIPTMTMPSGAVHDTQRMAEIAKVAMIFVQSKDGRSHTPAEYTAPEHAAAGIQVLAAALHRLAY</sequence>
<dbReference type="EMBL" id="CP001823">
    <property type="protein sequence ID" value="ACZ37626.1"/>
    <property type="molecule type" value="Genomic_DNA"/>
</dbReference>
<dbReference type="FunCoup" id="D1C688">
    <property type="interactions" value="157"/>
</dbReference>
<dbReference type="EC" id="3.5.1.87" evidence="4"/>
<dbReference type="NCBIfam" id="TIGR01879">
    <property type="entry name" value="hydantase"/>
    <property type="match status" value="1"/>
</dbReference>
<dbReference type="OrthoDB" id="9808195at2"/>
<evidence type="ECO:0000313" key="5">
    <source>
        <dbReference type="Proteomes" id="UP000002027"/>
    </source>
</evidence>
<dbReference type="InterPro" id="IPR002933">
    <property type="entry name" value="Peptidase_M20"/>
</dbReference>
<keyword evidence="2 4" id="KW-0378">Hydrolase</keyword>
<reference evidence="5" key="1">
    <citation type="submission" date="2009-11" db="EMBL/GenBank/DDBJ databases">
        <title>The complete chromosome 1 of Sphaerobacter thermophilus DSM 20745.</title>
        <authorList>
            <person name="Lucas S."/>
            <person name="Copeland A."/>
            <person name="Lapidus A."/>
            <person name="Glavina del Rio T."/>
            <person name="Dalin E."/>
            <person name="Tice H."/>
            <person name="Bruce D."/>
            <person name="Goodwin L."/>
            <person name="Pitluck S."/>
            <person name="Kyrpides N."/>
            <person name="Mavromatis K."/>
            <person name="Ivanova N."/>
            <person name="Mikhailova N."/>
            <person name="LaButti K.M."/>
            <person name="Clum A."/>
            <person name="Sun H.I."/>
            <person name="Brettin T."/>
            <person name="Detter J.C."/>
            <person name="Han C."/>
            <person name="Larimer F."/>
            <person name="Land M."/>
            <person name="Hauser L."/>
            <person name="Markowitz V."/>
            <person name="Cheng J.F."/>
            <person name="Hugenholtz P."/>
            <person name="Woyke T."/>
            <person name="Wu D."/>
            <person name="Steenblock K."/>
            <person name="Schneider S."/>
            <person name="Pukall R."/>
            <person name="Goeker M."/>
            <person name="Klenk H.P."/>
            <person name="Eisen J.A."/>
        </authorList>
    </citation>
    <scope>NUCLEOTIDE SEQUENCE [LARGE SCALE GENOMIC DNA]</scope>
    <source>
        <strain evidence="5">ATCC 49802 / DSM 20745 / S 6022</strain>
    </source>
</reference>
<evidence type="ECO:0000256" key="3">
    <source>
        <dbReference type="PIRSR" id="PIRSR001235-1"/>
    </source>
</evidence>
<dbReference type="Proteomes" id="UP000002027">
    <property type="component" value="Chromosome 1"/>
</dbReference>
<dbReference type="Gene3D" id="3.40.630.10">
    <property type="entry name" value="Zn peptidases"/>
    <property type="match status" value="1"/>
</dbReference>
<dbReference type="PIRSF" id="PIRSF001235">
    <property type="entry name" value="Amidase_carbamoylase"/>
    <property type="match status" value="1"/>
</dbReference>
<dbReference type="PANTHER" id="PTHR32494">
    <property type="entry name" value="ALLANTOATE DEIMINASE-RELATED"/>
    <property type="match status" value="1"/>
</dbReference>
<feature type="binding site" evidence="3">
    <location>
        <position position="194"/>
    </location>
    <ligand>
        <name>Zn(2+)</name>
        <dbReference type="ChEBI" id="CHEBI:29105"/>
        <label>1</label>
    </ligand>
</feature>
<dbReference type="InterPro" id="IPR036264">
    <property type="entry name" value="Bact_exopeptidase_dim_dom"/>
</dbReference>
<comment type="similarity">
    <text evidence="1">Belongs to the peptidase M20 family.</text>
</comment>
<organism evidence="4 5">
    <name type="scientific">Sphaerobacter thermophilus (strain ATCC 49802 / DSM 20745 / KCCM 41009 / NCIMB 13125 / S 6022)</name>
    <dbReference type="NCBI Taxonomy" id="479434"/>
    <lineage>
        <taxon>Bacteria</taxon>
        <taxon>Pseudomonadati</taxon>
        <taxon>Thermomicrobiota</taxon>
        <taxon>Thermomicrobia</taxon>
        <taxon>Sphaerobacterales</taxon>
        <taxon>Sphaerobacterineae</taxon>
        <taxon>Sphaerobacteraceae</taxon>
        <taxon>Sphaerobacter</taxon>
    </lineage>
</organism>
<dbReference type="Pfam" id="PF01546">
    <property type="entry name" value="Peptidase_M20"/>
    <property type="match status" value="1"/>
</dbReference>
<name>D1C688_SPHTD</name>
<proteinExistence type="inferred from homology"/>
<keyword evidence="3" id="KW-0862">Zinc</keyword>
<dbReference type="PANTHER" id="PTHR32494:SF5">
    <property type="entry name" value="ALLANTOATE AMIDOHYDROLASE"/>
    <property type="match status" value="1"/>
</dbReference>
<feature type="binding site" evidence="3">
    <location>
        <position position="386"/>
    </location>
    <ligand>
        <name>Zn(2+)</name>
        <dbReference type="ChEBI" id="CHEBI:29105"/>
        <label>2</label>
    </ligand>
</feature>
<dbReference type="Gene3D" id="3.30.70.360">
    <property type="match status" value="1"/>
</dbReference>
<dbReference type="InParanoid" id="D1C688"/>
<dbReference type="SUPFAM" id="SSF53187">
    <property type="entry name" value="Zn-dependent exopeptidases"/>
    <property type="match status" value="1"/>
</dbReference>
<feature type="binding site" evidence="3">
    <location>
        <position position="95"/>
    </location>
    <ligand>
        <name>Zn(2+)</name>
        <dbReference type="ChEBI" id="CHEBI:29105"/>
        <label>1</label>
    </ligand>
</feature>
<protein>
    <submittedName>
        <fullName evidence="4">Amidase, hydantoinase/carbamoylase family</fullName>
        <ecNumber evidence="4">3.5.1.87</ecNumber>
    </submittedName>
</protein>
<dbReference type="GO" id="GO:0050538">
    <property type="term" value="F:N-carbamoyl-L-amino-acid hydrolase activity"/>
    <property type="evidence" value="ECO:0007669"/>
    <property type="project" value="UniProtKB-EC"/>
</dbReference>
<comment type="cofactor">
    <cofactor evidence="3">
        <name>Zn(2+)</name>
        <dbReference type="ChEBI" id="CHEBI:29105"/>
    </cofactor>
    <text evidence="3">Binds 2 Zn(2+) ions per subunit.</text>
</comment>
<dbReference type="SUPFAM" id="SSF55031">
    <property type="entry name" value="Bacterial exopeptidase dimerisation domain"/>
    <property type="match status" value="1"/>
</dbReference>
<feature type="binding site" evidence="3">
    <location>
        <position position="130"/>
    </location>
    <ligand>
        <name>Zn(2+)</name>
        <dbReference type="ChEBI" id="CHEBI:29105"/>
        <label>2</label>
    </ligand>
</feature>
<dbReference type="CDD" id="cd03884">
    <property type="entry name" value="M20_bAS"/>
    <property type="match status" value="1"/>
</dbReference>
<dbReference type="GO" id="GO:0046872">
    <property type="term" value="F:metal ion binding"/>
    <property type="evidence" value="ECO:0007669"/>
    <property type="project" value="UniProtKB-KW"/>
</dbReference>
<dbReference type="HOGENOM" id="CLU_024588_6_0_0"/>
<feature type="binding site" evidence="3">
    <location>
        <position position="95"/>
    </location>
    <ligand>
        <name>Zn(2+)</name>
        <dbReference type="ChEBI" id="CHEBI:29105"/>
        <label>2</label>
    </ligand>
</feature>
<dbReference type="KEGG" id="sti:Sthe_0187"/>
<dbReference type="GO" id="GO:0016813">
    <property type="term" value="F:hydrolase activity, acting on carbon-nitrogen (but not peptide) bonds, in linear amidines"/>
    <property type="evidence" value="ECO:0007669"/>
    <property type="project" value="InterPro"/>
</dbReference>
<accession>D1C688</accession>
<keyword evidence="5" id="KW-1185">Reference proteome</keyword>
<feature type="binding site" evidence="3">
    <location>
        <position position="84"/>
    </location>
    <ligand>
        <name>Zn(2+)</name>
        <dbReference type="ChEBI" id="CHEBI:29105"/>
        <label>1</label>
    </ligand>
</feature>
<reference evidence="4 5" key="2">
    <citation type="journal article" date="2010" name="Stand. Genomic Sci.">
        <title>Complete genome sequence of Desulfohalobium retbaense type strain (HR(100)).</title>
        <authorList>
            <person name="Spring S."/>
            <person name="Nolan M."/>
            <person name="Lapidus A."/>
            <person name="Glavina Del Rio T."/>
            <person name="Copeland A."/>
            <person name="Tice H."/>
            <person name="Cheng J.F."/>
            <person name="Lucas S."/>
            <person name="Land M."/>
            <person name="Chen F."/>
            <person name="Bruce D."/>
            <person name="Goodwin L."/>
            <person name="Pitluck S."/>
            <person name="Ivanova N."/>
            <person name="Mavromatis K."/>
            <person name="Mikhailova N."/>
            <person name="Pati A."/>
            <person name="Chen A."/>
            <person name="Palaniappan K."/>
            <person name="Hauser L."/>
            <person name="Chang Y.J."/>
            <person name="Jeffries C.D."/>
            <person name="Munk C."/>
            <person name="Kiss H."/>
            <person name="Chain P."/>
            <person name="Han C."/>
            <person name="Brettin T."/>
            <person name="Detter J.C."/>
            <person name="Schuler E."/>
            <person name="Goker M."/>
            <person name="Rohde M."/>
            <person name="Bristow J."/>
            <person name="Eisen J.A."/>
            <person name="Markowitz V."/>
            <person name="Hugenholtz P."/>
            <person name="Kyrpides N.C."/>
            <person name="Klenk H.P."/>
        </authorList>
    </citation>
    <scope>NUCLEOTIDE SEQUENCE [LARGE SCALE GENOMIC DNA]</scope>
    <source>
        <strain evidence="5">ATCC 49802 / DSM 20745 / S 6022</strain>
    </source>
</reference>
<gene>
    <name evidence="4" type="ordered locus">Sthe_0187</name>
</gene>
<keyword evidence="3" id="KW-0479">Metal-binding</keyword>
<evidence type="ECO:0000313" key="4">
    <source>
        <dbReference type="EMBL" id="ACZ37626.1"/>
    </source>
</evidence>
<dbReference type="STRING" id="479434.Sthe_0187"/>
<dbReference type="InterPro" id="IPR010158">
    <property type="entry name" value="Amidase_Cbmase"/>
</dbReference>
<dbReference type="RefSeq" id="WP_012870674.1">
    <property type="nucleotide sequence ID" value="NC_013523.1"/>
</dbReference>
<dbReference type="eggNOG" id="COG0624">
    <property type="taxonomic scope" value="Bacteria"/>
</dbReference>
<dbReference type="AlphaFoldDB" id="D1C688"/>
<evidence type="ECO:0000256" key="2">
    <source>
        <dbReference type="ARBA" id="ARBA00022801"/>
    </source>
</evidence>
<evidence type="ECO:0000256" key="1">
    <source>
        <dbReference type="ARBA" id="ARBA00006153"/>
    </source>
</evidence>